<keyword evidence="4" id="KW-1185">Reference proteome</keyword>
<gene>
    <name evidence="3" type="ORF">HF577_12225</name>
</gene>
<reference evidence="3 4" key="1">
    <citation type="submission" date="2020-04" db="EMBL/GenBank/DDBJ databases">
        <authorList>
            <person name="Klaysubun C."/>
            <person name="Duangmal K."/>
            <person name="Lipun K."/>
        </authorList>
    </citation>
    <scope>NUCLEOTIDE SEQUENCE [LARGE SCALE GENOMIC DNA]</scope>
    <source>
        <strain evidence="3 4">JCM 11839</strain>
    </source>
</reference>
<evidence type="ECO:0000313" key="4">
    <source>
        <dbReference type="Proteomes" id="UP001296706"/>
    </source>
</evidence>
<comment type="caution">
    <text evidence="3">The sequence shown here is derived from an EMBL/GenBank/DDBJ whole genome shotgun (WGS) entry which is preliminary data.</text>
</comment>
<dbReference type="RefSeq" id="WP_169395918.1">
    <property type="nucleotide sequence ID" value="NZ_BAAAJH010000003.1"/>
</dbReference>
<keyword evidence="2" id="KW-0812">Transmembrane</keyword>
<dbReference type="EMBL" id="JAAXKY010000031">
    <property type="protein sequence ID" value="NMH77845.1"/>
    <property type="molecule type" value="Genomic_DNA"/>
</dbReference>
<keyword evidence="2" id="KW-1133">Transmembrane helix</keyword>
<evidence type="ECO:0000313" key="3">
    <source>
        <dbReference type="EMBL" id="NMH77845.1"/>
    </source>
</evidence>
<sequence>MSHELWRDQRSEPSFPRSVLLEVRQPPAVAVQCAAPVAVAASLVFVVVFAAAGSTTAAAPVPPVGVPRVVPELVVSQVPLPVRQSALASRALATVLIAHSRSHVPLAVDVSPSCEAVPGAELVLDDRHPFAPSQADAARVLPVVLELLQPSGPVAHEAVADFFPVVALVSQPCFAPDIVHVPEALFSPEPAETLQPDDRPARPMHRSPRCSSEPRSPAAALHSKNTPLESQAAFAPREPAACTSEPSWPVAARSSSVAS</sequence>
<evidence type="ECO:0000256" key="2">
    <source>
        <dbReference type="SAM" id="Phobius"/>
    </source>
</evidence>
<feature type="compositionally biased region" description="Low complexity" evidence="1">
    <location>
        <begin position="209"/>
        <end position="220"/>
    </location>
</feature>
<accession>A0ABX1REP2</accession>
<organism evidence="3 4">
    <name type="scientific">Pseudonocardia xinjiangensis</name>
    <dbReference type="NCBI Taxonomy" id="75289"/>
    <lineage>
        <taxon>Bacteria</taxon>
        <taxon>Bacillati</taxon>
        <taxon>Actinomycetota</taxon>
        <taxon>Actinomycetes</taxon>
        <taxon>Pseudonocardiales</taxon>
        <taxon>Pseudonocardiaceae</taxon>
        <taxon>Pseudonocardia</taxon>
    </lineage>
</organism>
<protein>
    <submittedName>
        <fullName evidence="3">Uncharacterized protein</fullName>
    </submittedName>
</protein>
<name>A0ABX1REP2_9PSEU</name>
<proteinExistence type="predicted"/>
<keyword evidence="2" id="KW-0472">Membrane</keyword>
<dbReference type="Proteomes" id="UP001296706">
    <property type="component" value="Unassembled WGS sequence"/>
</dbReference>
<feature type="region of interest" description="Disordered" evidence="1">
    <location>
        <begin position="189"/>
        <end position="259"/>
    </location>
</feature>
<feature type="transmembrane region" description="Helical" evidence="2">
    <location>
        <begin position="29"/>
        <end position="52"/>
    </location>
</feature>
<evidence type="ECO:0000256" key="1">
    <source>
        <dbReference type="SAM" id="MobiDB-lite"/>
    </source>
</evidence>